<reference evidence="1" key="1">
    <citation type="submission" date="2020-02" db="EMBL/GenBank/DDBJ databases">
        <authorList>
            <person name="Meier V. D."/>
        </authorList>
    </citation>
    <scope>NUCLEOTIDE SEQUENCE</scope>
    <source>
        <strain evidence="1">AVDCRST_MAG93</strain>
    </source>
</reference>
<accession>A0A6J4K868</accession>
<proteinExistence type="predicted"/>
<organism evidence="1">
    <name type="scientific">uncultured Chloroflexia bacterium</name>
    <dbReference type="NCBI Taxonomy" id="1672391"/>
    <lineage>
        <taxon>Bacteria</taxon>
        <taxon>Bacillati</taxon>
        <taxon>Chloroflexota</taxon>
        <taxon>Chloroflexia</taxon>
        <taxon>environmental samples</taxon>
    </lineage>
</organism>
<feature type="non-terminal residue" evidence="1">
    <location>
        <position position="419"/>
    </location>
</feature>
<protein>
    <submittedName>
        <fullName evidence="1">Uncharacterized protein</fullName>
    </submittedName>
</protein>
<gene>
    <name evidence="1" type="ORF">AVDCRST_MAG93-4427</name>
</gene>
<dbReference type="EMBL" id="CADCTR010001486">
    <property type="protein sequence ID" value="CAA9298394.1"/>
    <property type="molecule type" value="Genomic_DNA"/>
</dbReference>
<dbReference type="InterPro" id="IPR046342">
    <property type="entry name" value="CBS_dom_sf"/>
</dbReference>
<dbReference type="SUPFAM" id="SSF54631">
    <property type="entry name" value="CBS-domain pair"/>
    <property type="match status" value="1"/>
</dbReference>
<name>A0A6J4K868_9CHLR</name>
<evidence type="ECO:0000313" key="1">
    <source>
        <dbReference type="EMBL" id="CAA9298394.1"/>
    </source>
</evidence>
<dbReference type="AlphaFoldDB" id="A0A6J4K868"/>
<sequence length="419" mass="44613">MGLPVVYISEAHARVWGVTDAAGNPLGSISLADLRLVPVELAALDEATVYEKVRTQLGAPADSVVEEIIPDDQRLWIAADERGKLLGMATVATLGLTPEEATASDQAGLHRRIRQMLGLADVRIESPQQHRLAQHLLAALGNRPAAGRDITPDAAAQQATDAAIYAELVERYIAVHSACQSLIDGLRAAGTDVERTIMLRQALGWGVTSISDPADREALLAALSGVVPPANARALVDLAETTAQALAVRLVAAPAVADLVAPAQIGAPLLDHEQRKRDQRPDGVPTLAQAIVNLASPHAKLAILACWSQAALLGNTQLDVLQNELALDENWLTVVAAVRPPLARLEALQLELPNPLVAWSSSPGDPWRTGEDQVVQKNLQARRDASALEMQLNERFVAAYGSATTWAREKVALGLIDSF</sequence>